<dbReference type="GeneID" id="17301329"/>
<evidence type="ECO:0000313" key="8">
    <source>
        <dbReference type="EnsemblProtists" id="EKX44652"/>
    </source>
</evidence>
<dbReference type="PaxDb" id="55529-EKX44652"/>
<feature type="domain" description="tRNA wybutosine-synthesis" evidence="6">
    <location>
        <begin position="240"/>
        <end position="308"/>
    </location>
</feature>
<dbReference type="PANTHER" id="PTHR13930:SF0">
    <property type="entry name" value="S-ADENOSYL-L-METHIONINE-DEPENDENT TRNA 4-DEMETHYLWYOSINE SYNTHASE TYW1-RELATED"/>
    <property type="match status" value="1"/>
</dbReference>
<dbReference type="GO" id="GO:0016829">
    <property type="term" value="F:lyase activity"/>
    <property type="evidence" value="ECO:0007669"/>
    <property type="project" value="UniProtKB-KW"/>
</dbReference>
<reference evidence="8" key="3">
    <citation type="submission" date="2015-06" db="UniProtKB">
        <authorList>
            <consortium name="EnsemblProtists"/>
        </authorList>
    </citation>
    <scope>IDENTIFICATION</scope>
</reference>
<name>L1J8I3_GUITC</name>
<dbReference type="eggNOG" id="KOG1160">
    <property type="taxonomic scope" value="Eukaryota"/>
</dbReference>
<evidence type="ECO:0000259" key="6">
    <source>
        <dbReference type="Pfam" id="PF08608"/>
    </source>
</evidence>
<reference evidence="7 9" key="1">
    <citation type="journal article" date="2012" name="Nature">
        <title>Algal genomes reveal evolutionary mosaicism and the fate of nucleomorphs.</title>
        <authorList>
            <consortium name="DOE Joint Genome Institute"/>
            <person name="Curtis B.A."/>
            <person name="Tanifuji G."/>
            <person name="Burki F."/>
            <person name="Gruber A."/>
            <person name="Irimia M."/>
            <person name="Maruyama S."/>
            <person name="Arias M.C."/>
            <person name="Ball S.G."/>
            <person name="Gile G.H."/>
            <person name="Hirakawa Y."/>
            <person name="Hopkins J.F."/>
            <person name="Kuo A."/>
            <person name="Rensing S.A."/>
            <person name="Schmutz J."/>
            <person name="Symeonidi A."/>
            <person name="Elias M."/>
            <person name="Eveleigh R.J."/>
            <person name="Herman E.K."/>
            <person name="Klute M.J."/>
            <person name="Nakayama T."/>
            <person name="Obornik M."/>
            <person name="Reyes-Prieto A."/>
            <person name="Armbrust E.V."/>
            <person name="Aves S.J."/>
            <person name="Beiko R.G."/>
            <person name="Coutinho P."/>
            <person name="Dacks J.B."/>
            <person name="Durnford D.G."/>
            <person name="Fast N.M."/>
            <person name="Green B.R."/>
            <person name="Grisdale C.J."/>
            <person name="Hempel F."/>
            <person name="Henrissat B."/>
            <person name="Hoppner M.P."/>
            <person name="Ishida K."/>
            <person name="Kim E."/>
            <person name="Koreny L."/>
            <person name="Kroth P.G."/>
            <person name="Liu Y."/>
            <person name="Malik S.B."/>
            <person name="Maier U.G."/>
            <person name="McRose D."/>
            <person name="Mock T."/>
            <person name="Neilson J.A."/>
            <person name="Onodera N.T."/>
            <person name="Poole A.M."/>
            <person name="Pritham E.J."/>
            <person name="Richards T.A."/>
            <person name="Rocap G."/>
            <person name="Roy S.W."/>
            <person name="Sarai C."/>
            <person name="Schaack S."/>
            <person name="Shirato S."/>
            <person name="Slamovits C.H."/>
            <person name="Spencer D.F."/>
            <person name="Suzuki S."/>
            <person name="Worden A.Z."/>
            <person name="Zauner S."/>
            <person name="Barry K."/>
            <person name="Bell C."/>
            <person name="Bharti A.K."/>
            <person name="Crow J.A."/>
            <person name="Grimwood J."/>
            <person name="Kramer R."/>
            <person name="Lindquist E."/>
            <person name="Lucas S."/>
            <person name="Salamov A."/>
            <person name="McFadden G.I."/>
            <person name="Lane C.E."/>
            <person name="Keeling P.J."/>
            <person name="Gray M.W."/>
            <person name="Grigoriev I.V."/>
            <person name="Archibald J.M."/>
        </authorList>
    </citation>
    <scope>NUCLEOTIDE SEQUENCE</scope>
    <source>
        <strain evidence="7 9">CCMP2712</strain>
    </source>
</reference>
<evidence type="ECO:0000256" key="1">
    <source>
        <dbReference type="ARBA" id="ARBA00001966"/>
    </source>
</evidence>
<organism evidence="7">
    <name type="scientific">Guillardia theta (strain CCMP2712)</name>
    <name type="common">Cryptophyte</name>
    <dbReference type="NCBI Taxonomy" id="905079"/>
    <lineage>
        <taxon>Eukaryota</taxon>
        <taxon>Cryptophyceae</taxon>
        <taxon>Pyrenomonadales</taxon>
        <taxon>Geminigeraceae</taxon>
        <taxon>Guillardia</taxon>
    </lineage>
</organism>
<feature type="non-terminal residue" evidence="7">
    <location>
        <position position="359"/>
    </location>
</feature>
<sequence>DIEDVGGVEGSSKEMLSPSMRSSLEKQGYKVVGSHSGVKLCRWTKSMLRGRGGCYKHTFYGIESHRCMEATPSLACANKCVGTSWMWDMNEPEDILEGCFKGHYDSIRSVSRVPGVLAPRLAEAFAVRHCALSLVGEPIMYPKINRFVSLLHHNGISTYLVTNAQCVVTSSFQLYVSIDAANPETLTKIDRPLFEDSWSRLAQSLRALKDKDCRTVYRLTLVKDKNVDDVANYAKLVALGRPHFIEIKGVTYCGTSKASEITMESVPLHSEVVQFARELVEAIRAEPSVEDEYDIASEHEHSCCILIASRRYLIGQQWHTHIDYDKFITAWRRWLETKELDVMSYIAPTPPWAVFGAEE</sequence>
<dbReference type="Proteomes" id="UP000011087">
    <property type="component" value="Unassembled WGS sequence"/>
</dbReference>
<dbReference type="InterPro" id="IPR034556">
    <property type="entry name" value="tRNA_wybutosine-synthase"/>
</dbReference>
<evidence type="ECO:0000256" key="5">
    <source>
        <dbReference type="SAM" id="MobiDB-lite"/>
    </source>
</evidence>
<proteinExistence type="predicted"/>
<dbReference type="PANTHER" id="PTHR13930">
    <property type="entry name" value="S-ADENOSYL-L-METHIONINE-DEPENDENT TRNA 4-DEMETHYLWYOSINE SYNTHASE"/>
    <property type="match status" value="1"/>
</dbReference>
<dbReference type="OrthoDB" id="271553at2759"/>
<dbReference type="InterPro" id="IPR058240">
    <property type="entry name" value="rSAM_sf"/>
</dbReference>
<dbReference type="Gene3D" id="3.20.20.70">
    <property type="entry name" value="Aldolase class I"/>
    <property type="match status" value="1"/>
</dbReference>
<evidence type="ECO:0000256" key="2">
    <source>
        <dbReference type="ARBA" id="ARBA00022485"/>
    </source>
</evidence>
<dbReference type="HOGENOM" id="CLU_007952_3_1_1"/>
<evidence type="ECO:0000256" key="4">
    <source>
        <dbReference type="ARBA" id="ARBA00023239"/>
    </source>
</evidence>
<keyword evidence="2" id="KW-0411">Iron-sulfur</keyword>
<keyword evidence="2" id="KW-0479">Metal-binding</keyword>
<keyword evidence="3" id="KW-0819">tRNA processing</keyword>
<dbReference type="InterPro" id="IPR013785">
    <property type="entry name" value="Aldolase_TIM"/>
</dbReference>
<dbReference type="EMBL" id="JH993003">
    <property type="protein sequence ID" value="EKX44652.1"/>
    <property type="molecule type" value="Genomic_DNA"/>
</dbReference>
<gene>
    <name evidence="7" type="ORF">GUITHDRAFT_52860</name>
</gene>
<keyword evidence="2" id="KW-0408">Iron</keyword>
<dbReference type="RefSeq" id="XP_005831632.1">
    <property type="nucleotide sequence ID" value="XM_005831575.1"/>
</dbReference>
<comment type="cofactor">
    <cofactor evidence="1">
        <name>[4Fe-4S] cluster</name>
        <dbReference type="ChEBI" id="CHEBI:49883"/>
    </cofactor>
</comment>
<dbReference type="KEGG" id="gtt:GUITHDRAFT_52860"/>
<dbReference type="InterPro" id="IPR013917">
    <property type="entry name" value="tRNA_wybutosine-synth"/>
</dbReference>
<dbReference type="OMA" id="HELNTHY"/>
<dbReference type="Pfam" id="PF08608">
    <property type="entry name" value="Wyosine_form"/>
    <property type="match status" value="1"/>
</dbReference>
<feature type="non-terminal residue" evidence="7">
    <location>
        <position position="1"/>
    </location>
</feature>
<dbReference type="SUPFAM" id="SSF102114">
    <property type="entry name" value="Radical SAM enzymes"/>
    <property type="match status" value="1"/>
</dbReference>
<evidence type="ECO:0000313" key="9">
    <source>
        <dbReference type="Proteomes" id="UP000011087"/>
    </source>
</evidence>
<evidence type="ECO:0000256" key="3">
    <source>
        <dbReference type="ARBA" id="ARBA00022694"/>
    </source>
</evidence>
<keyword evidence="9" id="KW-1185">Reference proteome</keyword>
<feature type="region of interest" description="Disordered" evidence="5">
    <location>
        <begin position="1"/>
        <end position="20"/>
    </location>
</feature>
<dbReference type="GO" id="GO:0051539">
    <property type="term" value="F:4 iron, 4 sulfur cluster binding"/>
    <property type="evidence" value="ECO:0007669"/>
    <property type="project" value="UniProtKB-KW"/>
</dbReference>
<evidence type="ECO:0000313" key="7">
    <source>
        <dbReference type="EMBL" id="EKX44652.1"/>
    </source>
</evidence>
<dbReference type="AlphaFoldDB" id="L1J8I3"/>
<keyword evidence="4" id="KW-0456">Lyase</keyword>
<keyword evidence="2" id="KW-0004">4Fe-4S</keyword>
<accession>L1J8I3</accession>
<dbReference type="STRING" id="905079.L1J8I3"/>
<dbReference type="GO" id="GO:0031591">
    <property type="term" value="P:wybutosine biosynthetic process"/>
    <property type="evidence" value="ECO:0007669"/>
    <property type="project" value="TreeGrafter"/>
</dbReference>
<protein>
    <recommendedName>
        <fullName evidence="6">tRNA wybutosine-synthesis domain-containing protein</fullName>
    </recommendedName>
</protein>
<dbReference type="EnsemblProtists" id="EKX44652">
    <property type="protein sequence ID" value="EKX44652"/>
    <property type="gene ID" value="GUITHDRAFT_52860"/>
</dbReference>
<reference evidence="9" key="2">
    <citation type="submission" date="2012-11" db="EMBL/GenBank/DDBJ databases">
        <authorList>
            <person name="Kuo A."/>
            <person name="Curtis B.A."/>
            <person name="Tanifuji G."/>
            <person name="Burki F."/>
            <person name="Gruber A."/>
            <person name="Irimia M."/>
            <person name="Maruyama S."/>
            <person name="Arias M.C."/>
            <person name="Ball S.G."/>
            <person name="Gile G.H."/>
            <person name="Hirakawa Y."/>
            <person name="Hopkins J.F."/>
            <person name="Rensing S.A."/>
            <person name="Schmutz J."/>
            <person name="Symeonidi A."/>
            <person name="Elias M."/>
            <person name="Eveleigh R.J."/>
            <person name="Herman E.K."/>
            <person name="Klute M.J."/>
            <person name="Nakayama T."/>
            <person name="Obornik M."/>
            <person name="Reyes-Prieto A."/>
            <person name="Armbrust E.V."/>
            <person name="Aves S.J."/>
            <person name="Beiko R.G."/>
            <person name="Coutinho P."/>
            <person name="Dacks J.B."/>
            <person name="Durnford D.G."/>
            <person name="Fast N.M."/>
            <person name="Green B.R."/>
            <person name="Grisdale C."/>
            <person name="Hempe F."/>
            <person name="Henrissat B."/>
            <person name="Hoppner M.P."/>
            <person name="Ishida K.-I."/>
            <person name="Kim E."/>
            <person name="Koreny L."/>
            <person name="Kroth P.G."/>
            <person name="Liu Y."/>
            <person name="Malik S.-B."/>
            <person name="Maier U.G."/>
            <person name="McRose D."/>
            <person name="Mock T."/>
            <person name="Neilson J.A."/>
            <person name="Onodera N.T."/>
            <person name="Poole A.M."/>
            <person name="Pritham E.J."/>
            <person name="Richards T.A."/>
            <person name="Rocap G."/>
            <person name="Roy S.W."/>
            <person name="Sarai C."/>
            <person name="Schaack S."/>
            <person name="Shirato S."/>
            <person name="Slamovits C.H."/>
            <person name="Spencer D.F."/>
            <person name="Suzuki S."/>
            <person name="Worden A.Z."/>
            <person name="Zauner S."/>
            <person name="Barry K."/>
            <person name="Bell C."/>
            <person name="Bharti A.K."/>
            <person name="Crow J.A."/>
            <person name="Grimwood J."/>
            <person name="Kramer R."/>
            <person name="Lindquist E."/>
            <person name="Lucas S."/>
            <person name="Salamov A."/>
            <person name="McFadden G.I."/>
            <person name="Lane C.E."/>
            <person name="Keeling P.J."/>
            <person name="Gray M.W."/>
            <person name="Grigoriev I.V."/>
            <person name="Archibald J.M."/>
        </authorList>
    </citation>
    <scope>NUCLEOTIDE SEQUENCE</scope>
    <source>
        <strain evidence="9">CCMP2712</strain>
    </source>
</reference>